<keyword evidence="20" id="KW-1185">Reference proteome</keyword>
<dbReference type="Pfam" id="PF05172">
    <property type="entry name" value="RRM_Nup35"/>
    <property type="match status" value="1"/>
</dbReference>
<evidence type="ECO:0000256" key="4">
    <source>
        <dbReference type="ARBA" id="ARBA00009454"/>
    </source>
</evidence>
<dbReference type="GO" id="GO:0051028">
    <property type="term" value="P:mRNA transport"/>
    <property type="evidence" value="ECO:0007669"/>
    <property type="project" value="UniProtKB-UniRule"/>
</dbReference>
<evidence type="ECO:0000256" key="2">
    <source>
        <dbReference type="ARBA" id="ARBA00004567"/>
    </source>
</evidence>
<dbReference type="InterPro" id="IPR027417">
    <property type="entry name" value="P-loop_NTPase"/>
</dbReference>
<dbReference type="Gene3D" id="3.30.70.330">
    <property type="match status" value="1"/>
</dbReference>
<evidence type="ECO:0000256" key="10">
    <source>
        <dbReference type="ARBA" id="ARBA00022927"/>
    </source>
</evidence>
<keyword evidence="13 15" id="KW-0539">Nucleus</keyword>
<reference evidence="19" key="2">
    <citation type="submission" date="2023-05" db="EMBL/GenBank/DDBJ databases">
        <authorList>
            <person name="Fouks B."/>
        </authorList>
    </citation>
    <scope>NUCLEOTIDE SEQUENCE</scope>
    <source>
        <strain evidence="19">Stay&amp;Tobe</strain>
        <tissue evidence="19">Testes</tissue>
    </source>
</reference>
<evidence type="ECO:0000256" key="9">
    <source>
        <dbReference type="ARBA" id="ARBA00022840"/>
    </source>
</evidence>
<comment type="function">
    <text evidence="16">Required for vesicle-mediated transport. Catalyzes the fusion of transport vesicles within the Golgi cisternae. Is also required for transport from the endoplasmic reticulum to the Golgi stack. Seems to function as a fusion protein required for the delivery of cargo proteins to all compartments of the Golgi stack independent of vesicle origin.</text>
</comment>
<dbReference type="Gene3D" id="3.40.50.300">
    <property type="entry name" value="P-loop containing nucleotide triphosphate hydrolases"/>
    <property type="match status" value="1"/>
</dbReference>
<dbReference type="SUPFAM" id="SSF54585">
    <property type="entry name" value="Cdc48 domain 2-like"/>
    <property type="match status" value="1"/>
</dbReference>
<evidence type="ECO:0000313" key="19">
    <source>
        <dbReference type="EMBL" id="KAJ9598882.1"/>
    </source>
</evidence>
<dbReference type="FunFam" id="3.30.70.330:FF:000095">
    <property type="entry name" value="Putative Nucleoporin NUP53"/>
    <property type="match status" value="1"/>
</dbReference>
<keyword evidence="16" id="KW-0479">Metal-binding</keyword>
<dbReference type="InterPro" id="IPR007846">
    <property type="entry name" value="RRM_NUP35_dom"/>
</dbReference>
<dbReference type="InterPro" id="IPR029067">
    <property type="entry name" value="CDC48_domain_2-like_sf"/>
</dbReference>
<dbReference type="GO" id="GO:0005795">
    <property type="term" value="C:Golgi stack"/>
    <property type="evidence" value="ECO:0007669"/>
    <property type="project" value="TreeGrafter"/>
</dbReference>
<dbReference type="SUPFAM" id="SSF52540">
    <property type="entry name" value="P-loop containing nucleoside triphosphate hydrolases"/>
    <property type="match status" value="1"/>
</dbReference>
<keyword evidence="6 16" id="KW-0963">Cytoplasm</keyword>
<dbReference type="GO" id="GO:0043001">
    <property type="term" value="P:Golgi to plasma membrane protein transport"/>
    <property type="evidence" value="ECO:0007669"/>
    <property type="project" value="TreeGrafter"/>
</dbReference>
<dbReference type="FunFam" id="2.40.40.20:FF:000006">
    <property type="entry name" value="vesicle-fusing ATPase isoform X1"/>
    <property type="match status" value="1"/>
</dbReference>
<feature type="domain" description="RRM Nup35-type" evidence="18">
    <location>
        <begin position="173"/>
        <end position="253"/>
    </location>
</feature>
<dbReference type="GO" id="GO:0006891">
    <property type="term" value="P:intra-Golgi vesicle-mediated transport"/>
    <property type="evidence" value="ECO:0007669"/>
    <property type="project" value="TreeGrafter"/>
</dbReference>
<comment type="cofactor">
    <cofactor evidence="16">
        <name>Mg(2+)</name>
        <dbReference type="ChEBI" id="CHEBI:18420"/>
    </cofactor>
    <text evidence="16">Binds 1 Mg(2+) ion per subunit.</text>
</comment>
<proteinExistence type="inferred from homology"/>
<gene>
    <name evidence="19" type="ORF">L9F63_026581</name>
</gene>
<evidence type="ECO:0000256" key="3">
    <source>
        <dbReference type="ARBA" id="ARBA00006914"/>
    </source>
</evidence>
<dbReference type="SMART" id="SM01073">
    <property type="entry name" value="CDC48_N"/>
    <property type="match status" value="1"/>
</dbReference>
<feature type="compositionally biased region" description="Pro residues" evidence="17">
    <location>
        <begin position="45"/>
        <end position="59"/>
    </location>
</feature>
<dbReference type="PANTHER" id="PTHR23078:SF3">
    <property type="entry name" value="VESICLE-FUSING ATPASE"/>
    <property type="match status" value="1"/>
</dbReference>
<evidence type="ECO:0000256" key="14">
    <source>
        <dbReference type="ARBA" id="ARBA00048883"/>
    </source>
</evidence>
<dbReference type="Pfam" id="PF02359">
    <property type="entry name" value="CDC48_N"/>
    <property type="match status" value="1"/>
</dbReference>
<accession>A0AAD8AH12</accession>
<dbReference type="Proteomes" id="UP001233999">
    <property type="component" value="Unassembled WGS sequence"/>
</dbReference>
<comment type="catalytic activity">
    <reaction evidence="14 16">
        <text>ATP + H2O = ADP + phosphate + H(+)</text>
        <dbReference type="Rhea" id="RHEA:13065"/>
        <dbReference type="ChEBI" id="CHEBI:15377"/>
        <dbReference type="ChEBI" id="CHEBI:15378"/>
        <dbReference type="ChEBI" id="CHEBI:30616"/>
        <dbReference type="ChEBI" id="CHEBI:43474"/>
        <dbReference type="ChEBI" id="CHEBI:456216"/>
        <dbReference type="EC" id="3.6.4.6"/>
    </reaction>
</comment>
<evidence type="ECO:0000256" key="13">
    <source>
        <dbReference type="ARBA" id="ARBA00023242"/>
    </source>
</evidence>
<dbReference type="SUPFAM" id="SSF50692">
    <property type="entry name" value="ADC-like"/>
    <property type="match status" value="1"/>
</dbReference>
<comment type="similarity">
    <text evidence="4">Belongs to the Nup35 family.</text>
</comment>
<dbReference type="AlphaFoldDB" id="A0AAD8AH12"/>
<evidence type="ECO:0000313" key="20">
    <source>
        <dbReference type="Proteomes" id="UP001233999"/>
    </source>
</evidence>
<comment type="similarity">
    <text evidence="3 16">Belongs to the AAA ATPase family.</text>
</comment>
<dbReference type="InterPro" id="IPR003593">
    <property type="entry name" value="AAA+_ATPase"/>
</dbReference>
<evidence type="ECO:0000256" key="16">
    <source>
        <dbReference type="RuleBase" id="RU367045"/>
    </source>
</evidence>
<dbReference type="InterPro" id="IPR004201">
    <property type="entry name" value="Cdc48_dom2"/>
</dbReference>
<dbReference type="GO" id="GO:0016887">
    <property type="term" value="F:ATP hydrolysis activity"/>
    <property type="evidence" value="ECO:0007669"/>
    <property type="project" value="InterPro"/>
</dbReference>
<evidence type="ECO:0000256" key="17">
    <source>
        <dbReference type="SAM" id="MobiDB-lite"/>
    </source>
</evidence>
<evidence type="ECO:0000256" key="8">
    <source>
        <dbReference type="ARBA" id="ARBA00022816"/>
    </source>
</evidence>
<dbReference type="PROSITE" id="PS51472">
    <property type="entry name" value="RRM_NUP35"/>
    <property type="match status" value="1"/>
</dbReference>
<dbReference type="InterPro" id="IPR009010">
    <property type="entry name" value="Asp_de-COase-like_dom_sf"/>
</dbReference>
<evidence type="ECO:0000256" key="7">
    <source>
        <dbReference type="ARBA" id="ARBA00022741"/>
    </source>
</evidence>
<keyword evidence="9 16" id="KW-0067">ATP-binding</keyword>
<feature type="region of interest" description="Disordered" evidence="17">
    <location>
        <begin position="1"/>
        <end position="26"/>
    </location>
</feature>
<feature type="compositionally biased region" description="Low complexity" evidence="17">
    <location>
        <begin position="7"/>
        <end position="17"/>
    </location>
</feature>
<dbReference type="GO" id="GO:0005524">
    <property type="term" value="F:ATP binding"/>
    <property type="evidence" value="ECO:0007669"/>
    <property type="project" value="UniProtKB-UniRule"/>
</dbReference>
<dbReference type="GO" id="GO:0003676">
    <property type="term" value="F:nucleic acid binding"/>
    <property type="evidence" value="ECO:0007669"/>
    <property type="project" value="InterPro"/>
</dbReference>
<dbReference type="Pfam" id="PF00004">
    <property type="entry name" value="AAA"/>
    <property type="match status" value="1"/>
</dbReference>
<evidence type="ECO:0000256" key="12">
    <source>
        <dbReference type="ARBA" id="ARBA00023132"/>
    </source>
</evidence>
<feature type="region of interest" description="Disordered" evidence="17">
    <location>
        <begin position="38"/>
        <end position="90"/>
    </location>
</feature>
<protein>
    <recommendedName>
        <fullName evidence="16">Vesicle-fusing ATPase</fullName>
        <ecNumber evidence="16">3.6.4.6</ecNumber>
    </recommendedName>
</protein>
<keyword evidence="16" id="KW-0378">Hydrolase</keyword>
<evidence type="ECO:0000259" key="18">
    <source>
        <dbReference type="PROSITE" id="PS51472"/>
    </source>
</evidence>
<evidence type="ECO:0000256" key="11">
    <source>
        <dbReference type="ARBA" id="ARBA00023010"/>
    </source>
</evidence>
<evidence type="ECO:0000256" key="5">
    <source>
        <dbReference type="ARBA" id="ARBA00022448"/>
    </source>
</evidence>
<dbReference type="Gene3D" id="2.40.40.20">
    <property type="match status" value="1"/>
</dbReference>
<evidence type="ECO:0000256" key="6">
    <source>
        <dbReference type="ARBA" id="ARBA00022490"/>
    </source>
</evidence>
<dbReference type="Gene3D" id="3.10.330.10">
    <property type="match status" value="1"/>
</dbReference>
<keyword evidence="10 16" id="KW-0653">Protein transport</keyword>
<dbReference type="PANTHER" id="PTHR23078">
    <property type="entry name" value="VESICULAR-FUSION PROTEIN NSF"/>
    <property type="match status" value="1"/>
</dbReference>
<dbReference type="InterPro" id="IPR012677">
    <property type="entry name" value="Nucleotide-bd_a/b_plait_sf"/>
</dbReference>
<dbReference type="Pfam" id="PF02933">
    <property type="entry name" value="CDC48_2"/>
    <property type="match status" value="1"/>
</dbReference>
<dbReference type="SMART" id="SM00382">
    <property type="entry name" value="AAA"/>
    <property type="match status" value="1"/>
</dbReference>
<keyword evidence="16" id="KW-0460">Magnesium</keyword>
<keyword evidence="5 15" id="KW-0813">Transport</keyword>
<keyword evidence="7 16" id="KW-0547">Nucleotide-binding</keyword>
<evidence type="ECO:0000256" key="1">
    <source>
        <dbReference type="ARBA" id="ARBA00004496"/>
    </source>
</evidence>
<dbReference type="SUPFAM" id="SSF54928">
    <property type="entry name" value="RNA-binding domain, RBD"/>
    <property type="match status" value="1"/>
</dbReference>
<dbReference type="InterPro" id="IPR035979">
    <property type="entry name" value="RBD_domain_sf"/>
</dbReference>
<dbReference type="InterPro" id="IPR039812">
    <property type="entry name" value="Vesicle-fus_ATPase"/>
</dbReference>
<dbReference type="EC" id="3.6.4.6" evidence="16"/>
<evidence type="ECO:0000256" key="15">
    <source>
        <dbReference type="PROSITE-ProRule" id="PRU00804"/>
    </source>
</evidence>
<keyword evidence="11" id="KW-0811">Translocation</keyword>
<dbReference type="InterPro" id="IPR003959">
    <property type="entry name" value="ATPase_AAA_core"/>
</dbReference>
<dbReference type="EMBL" id="JASPKZ010000920">
    <property type="protein sequence ID" value="KAJ9598882.1"/>
    <property type="molecule type" value="Genomic_DNA"/>
</dbReference>
<comment type="subcellular location">
    <subcellularLocation>
        <location evidence="1 16">Cytoplasm</location>
    </subcellularLocation>
    <subcellularLocation>
        <location evidence="2">Nucleus</location>
        <location evidence="2">Nuclear pore complex</location>
    </subcellularLocation>
</comment>
<dbReference type="InterPro" id="IPR003338">
    <property type="entry name" value="CDC4_N-term_subdom"/>
</dbReference>
<dbReference type="GO" id="GO:0046872">
    <property type="term" value="F:metal ion binding"/>
    <property type="evidence" value="ECO:0007669"/>
    <property type="project" value="UniProtKB-UniRule"/>
</dbReference>
<name>A0AAD8AH12_DIPPU</name>
<reference evidence="19" key="1">
    <citation type="journal article" date="2023" name="IScience">
        <title>Live-bearing cockroach genome reveals convergent evolutionary mechanisms linked to viviparity in insects and beyond.</title>
        <authorList>
            <person name="Fouks B."/>
            <person name="Harrison M.C."/>
            <person name="Mikhailova A.A."/>
            <person name="Marchal E."/>
            <person name="English S."/>
            <person name="Carruthers M."/>
            <person name="Jennings E.C."/>
            <person name="Chiamaka E.L."/>
            <person name="Frigard R.A."/>
            <person name="Pippel M."/>
            <person name="Attardo G.M."/>
            <person name="Benoit J.B."/>
            <person name="Bornberg-Bauer E."/>
            <person name="Tobe S.S."/>
        </authorList>
    </citation>
    <scope>NUCLEOTIDE SEQUENCE</scope>
    <source>
        <strain evidence="19">Stay&amp;Tobe</strain>
    </source>
</reference>
<dbReference type="GO" id="GO:0035494">
    <property type="term" value="P:SNARE complex disassembly"/>
    <property type="evidence" value="ECO:0007669"/>
    <property type="project" value="InterPro"/>
</dbReference>
<keyword evidence="12 15" id="KW-0906">Nuclear pore complex</keyword>
<dbReference type="FunFam" id="3.40.50.300:FF:000154">
    <property type="entry name" value="Vesicle-fusing ATPase 1"/>
    <property type="match status" value="1"/>
</dbReference>
<keyword evidence="16" id="KW-0931">ER-Golgi transport</keyword>
<organism evidence="19 20">
    <name type="scientific">Diploptera punctata</name>
    <name type="common">Pacific beetle cockroach</name>
    <dbReference type="NCBI Taxonomy" id="6984"/>
    <lineage>
        <taxon>Eukaryota</taxon>
        <taxon>Metazoa</taxon>
        <taxon>Ecdysozoa</taxon>
        <taxon>Arthropoda</taxon>
        <taxon>Hexapoda</taxon>
        <taxon>Insecta</taxon>
        <taxon>Pterygota</taxon>
        <taxon>Neoptera</taxon>
        <taxon>Polyneoptera</taxon>
        <taxon>Dictyoptera</taxon>
        <taxon>Blattodea</taxon>
        <taxon>Blaberoidea</taxon>
        <taxon>Blaberidae</taxon>
        <taxon>Diplopterinae</taxon>
        <taxon>Diploptera</taxon>
    </lineage>
</organism>
<keyword evidence="8 15" id="KW-0509">mRNA transport</keyword>
<dbReference type="GO" id="GO:0005643">
    <property type="term" value="C:nuclear pore"/>
    <property type="evidence" value="ECO:0007669"/>
    <property type="project" value="UniProtKB-SubCell"/>
</dbReference>
<sequence length="722" mass="79853">MEWNPYIRIPRQTNRRPNQPPIPNASPMIIIGQQMEPMTLGSPVGSPPTPSSPGVPSPYLPEFLMGESTPMPGAQNAATSPVKSKHVSFGSLPIGRSKAEGILEAHGITMGSQLMLNTPSPSLGVKGSGPPIKSLFDTISSPVEFHTPTNTSFQYNSIAETSTRDITWTEVDEAQNTWMTVFGFPPSAASFILSQFSHYGNILEKRMPAKGNWMHIRYQTKLECRKALSNNGKVFAGTIMIGVMPCKDQEILNDIRNKENVPYQKMSFIESAGSTPGPSNISASSPAVTFGTPNRFNTSNLSTLKLQEEKIPIFDLWDKHIGWLRLKVRCSRLQIHLKRVQAWFQKQWNMSLMADTAMRASKCPTDELSLSNCAVVNKDDFPDDVKHIEVSTGPNQHFVFTVKFHSDIPRCAVGFSLPQRKWATLSLNQDIEVKPYHFDPTSTSECLCTIVLEADFLQKKTTTLEPYDTDQMAKEFLLQFSGQAFTVGQQLAFSFLDKKLLGLVVKSLEAADLSAIKAGQDAKPKKTKMGRCLGDTIVQFEKAENSSLNLVGKAKGKAPRQSIINPEWDFQKMGIGGLDKEFNAIFRRAFASRVFPPEIVEQLGIRYQTGILLYGPPGTGKTLMARQIGTMLNAREPKIVNGPQILDKYVGESEANIRRLFAEAEEEEKRLGPNSGLHIIIFDEIDAICKSRGSVAGNTGVHDTVVNQLLAKIDGVEQLITF</sequence>
<comment type="caution">
    <text evidence="19">The sequence shown here is derived from an EMBL/GenBank/DDBJ whole genome shotgun (WGS) entry which is preliminary data.</text>
</comment>